<evidence type="ECO:0000256" key="9">
    <source>
        <dbReference type="SAM" id="MobiDB-lite"/>
    </source>
</evidence>
<dbReference type="GO" id="GO:0015421">
    <property type="term" value="F:ABC-type oligopeptide transporter activity"/>
    <property type="evidence" value="ECO:0007669"/>
    <property type="project" value="TreeGrafter"/>
</dbReference>
<keyword evidence="3" id="KW-1003">Cell membrane</keyword>
<dbReference type="Gene3D" id="3.40.50.300">
    <property type="entry name" value="P-loop containing nucleotide triphosphate hydrolases"/>
    <property type="match status" value="1"/>
</dbReference>
<proteinExistence type="predicted"/>
<dbReference type="GO" id="GO:0005886">
    <property type="term" value="C:plasma membrane"/>
    <property type="evidence" value="ECO:0007669"/>
    <property type="project" value="UniProtKB-SubCell"/>
</dbReference>
<dbReference type="PROSITE" id="PS00211">
    <property type="entry name" value="ABC_TRANSPORTER_1"/>
    <property type="match status" value="1"/>
</dbReference>
<accession>A0A7S4SH33</accession>
<dbReference type="InterPro" id="IPR017871">
    <property type="entry name" value="ABC_transporter-like_CS"/>
</dbReference>
<dbReference type="Pfam" id="PF00005">
    <property type="entry name" value="ABC_tran"/>
    <property type="match status" value="1"/>
</dbReference>
<comment type="subcellular location">
    <subcellularLocation>
        <location evidence="1">Cell membrane</location>
        <topology evidence="1">Multi-pass membrane protein</topology>
    </subcellularLocation>
</comment>
<dbReference type="EMBL" id="HBNS01045492">
    <property type="protein sequence ID" value="CAE4645600.1"/>
    <property type="molecule type" value="Transcribed_RNA"/>
</dbReference>
<evidence type="ECO:0000256" key="4">
    <source>
        <dbReference type="ARBA" id="ARBA00022692"/>
    </source>
</evidence>
<evidence type="ECO:0000256" key="6">
    <source>
        <dbReference type="ARBA" id="ARBA00022840"/>
    </source>
</evidence>
<feature type="compositionally biased region" description="Low complexity" evidence="9">
    <location>
        <begin position="622"/>
        <end position="641"/>
    </location>
</feature>
<dbReference type="AlphaFoldDB" id="A0A7S4SH33"/>
<dbReference type="PROSITE" id="PS50893">
    <property type="entry name" value="ABC_TRANSPORTER_2"/>
    <property type="match status" value="1"/>
</dbReference>
<dbReference type="GO" id="GO:0005743">
    <property type="term" value="C:mitochondrial inner membrane"/>
    <property type="evidence" value="ECO:0007669"/>
    <property type="project" value="TreeGrafter"/>
</dbReference>
<evidence type="ECO:0000259" key="11">
    <source>
        <dbReference type="PROSITE" id="PS50893"/>
    </source>
</evidence>
<dbReference type="InterPro" id="IPR003439">
    <property type="entry name" value="ABC_transporter-like_ATP-bd"/>
</dbReference>
<dbReference type="GO" id="GO:0090374">
    <property type="term" value="P:oligopeptide export from mitochondrion"/>
    <property type="evidence" value="ECO:0007669"/>
    <property type="project" value="TreeGrafter"/>
</dbReference>
<evidence type="ECO:0000256" key="8">
    <source>
        <dbReference type="ARBA" id="ARBA00023136"/>
    </source>
</evidence>
<gene>
    <name evidence="13" type="ORF">DBRI00130_LOCUS35197</name>
</gene>
<evidence type="ECO:0008006" key="14">
    <source>
        <dbReference type="Google" id="ProtNLM"/>
    </source>
</evidence>
<dbReference type="Gene3D" id="1.20.1560.10">
    <property type="entry name" value="ABC transporter type 1, transmembrane domain"/>
    <property type="match status" value="1"/>
</dbReference>
<evidence type="ECO:0000313" key="13">
    <source>
        <dbReference type="EMBL" id="CAE4645600.1"/>
    </source>
</evidence>
<organism evidence="13">
    <name type="scientific">Ditylum brightwellii</name>
    <dbReference type="NCBI Taxonomy" id="49249"/>
    <lineage>
        <taxon>Eukaryota</taxon>
        <taxon>Sar</taxon>
        <taxon>Stramenopiles</taxon>
        <taxon>Ochrophyta</taxon>
        <taxon>Bacillariophyta</taxon>
        <taxon>Mediophyceae</taxon>
        <taxon>Lithodesmiophycidae</taxon>
        <taxon>Lithodesmiales</taxon>
        <taxon>Lithodesmiaceae</taxon>
        <taxon>Ditylum</taxon>
    </lineage>
</organism>
<sequence length="665" mass="74147">MLLLWWRKKQKKKQKWKYRKQLLQQPFTRKTFIFIISQQTPPLPQNLNMKQTQPTKTNHTYTYPSQKNTQTGSRGNYNARVKLHHNLLLQEAAFFDSTETGILLSRINNDVNKIGQVISFHINIVFRQLTQFVFGSFFLLKISPQMSLVAFTGIGFIAIISAIYGQFSRVLAEKVQDKFAEASAIAETSFRMSETIRAFNGINLETSKYEAGQGEALELEEVQAWAYGMHKFIADSVETLLHITVMYCCWSVGRLHPTLVDGKTLTSFLFYVKFVLESSNEVGNEWAKIQSAIGASSKIFELIGRVPRINDQDVVVVDKEEDDLTMNATSTATSTMKEVKEEEKKEKQQPIINMSNMTVTYGAMEAPALKNINLQIHEHDRVAIVGRSGSGKSSMLRTILRFYDPSSGSIELQGINLQDQTRKDISRKVVVVEQEPHLFPTTLMENVLYGLPYDENDVEQEEGMRVRVAEALELAGLPVTGDDKNDLGLELDTRVGEGGRTLSGGQRQRVAIARALIRSPDVLLLDEPTAALDSKSEKTVVDALQRVMQKGARSMVMVTHRLGVIRSVNVNKVIVLEKGEIAEVGHPEELLQNKDGLYSQLAREQGIVAESSSLSSEIMSSHSSATTTTTTTLVNGDVNGSVDGGGGRLEHDVEMKDIPTPLAQC</sequence>
<feature type="region of interest" description="Disordered" evidence="9">
    <location>
        <begin position="45"/>
        <end position="74"/>
    </location>
</feature>
<feature type="transmembrane region" description="Helical" evidence="10">
    <location>
        <begin position="148"/>
        <end position="167"/>
    </location>
</feature>
<reference evidence="13" key="1">
    <citation type="submission" date="2021-01" db="EMBL/GenBank/DDBJ databases">
        <authorList>
            <person name="Corre E."/>
            <person name="Pelletier E."/>
            <person name="Niang G."/>
            <person name="Scheremetjew M."/>
            <person name="Finn R."/>
            <person name="Kale V."/>
            <person name="Holt S."/>
            <person name="Cochrane G."/>
            <person name="Meng A."/>
            <person name="Brown T."/>
            <person name="Cohen L."/>
        </authorList>
    </citation>
    <scope>NUCLEOTIDE SEQUENCE</scope>
    <source>
        <strain evidence="13">GSO104</strain>
    </source>
</reference>
<dbReference type="InterPro" id="IPR039421">
    <property type="entry name" value="Type_1_exporter"/>
</dbReference>
<dbReference type="InterPro" id="IPR036640">
    <property type="entry name" value="ABC1_TM_sf"/>
</dbReference>
<feature type="domain" description="ABC transporter" evidence="11">
    <location>
        <begin position="352"/>
        <end position="603"/>
    </location>
</feature>
<evidence type="ECO:0000256" key="5">
    <source>
        <dbReference type="ARBA" id="ARBA00022741"/>
    </source>
</evidence>
<feature type="region of interest" description="Disordered" evidence="9">
    <location>
        <begin position="622"/>
        <end position="665"/>
    </location>
</feature>
<dbReference type="SMART" id="SM00382">
    <property type="entry name" value="AAA"/>
    <property type="match status" value="1"/>
</dbReference>
<protein>
    <recommendedName>
        <fullName evidence="14">ABC transporter domain-containing protein</fullName>
    </recommendedName>
</protein>
<dbReference type="InterPro" id="IPR011527">
    <property type="entry name" value="ABC1_TM_dom"/>
</dbReference>
<feature type="domain" description="ABC transmembrane type-1" evidence="12">
    <location>
        <begin position="69"/>
        <end position="291"/>
    </location>
</feature>
<dbReference type="Pfam" id="PF00664">
    <property type="entry name" value="ABC_membrane"/>
    <property type="match status" value="1"/>
</dbReference>
<keyword evidence="7 10" id="KW-1133">Transmembrane helix</keyword>
<dbReference type="PROSITE" id="PS50929">
    <property type="entry name" value="ABC_TM1F"/>
    <property type="match status" value="1"/>
</dbReference>
<evidence type="ECO:0000256" key="7">
    <source>
        <dbReference type="ARBA" id="ARBA00022989"/>
    </source>
</evidence>
<evidence type="ECO:0000259" key="12">
    <source>
        <dbReference type="PROSITE" id="PS50929"/>
    </source>
</evidence>
<keyword evidence="6" id="KW-0067">ATP-binding</keyword>
<name>A0A7S4SH33_9STRA</name>
<dbReference type="GO" id="GO:0016887">
    <property type="term" value="F:ATP hydrolysis activity"/>
    <property type="evidence" value="ECO:0007669"/>
    <property type="project" value="InterPro"/>
</dbReference>
<feature type="compositionally biased region" description="Basic and acidic residues" evidence="9">
    <location>
        <begin position="648"/>
        <end position="657"/>
    </location>
</feature>
<evidence type="ECO:0000256" key="1">
    <source>
        <dbReference type="ARBA" id="ARBA00004651"/>
    </source>
</evidence>
<evidence type="ECO:0000256" key="3">
    <source>
        <dbReference type="ARBA" id="ARBA00022475"/>
    </source>
</evidence>
<dbReference type="SUPFAM" id="SSF52540">
    <property type="entry name" value="P-loop containing nucleoside triphosphate hydrolases"/>
    <property type="match status" value="1"/>
</dbReference>
<evidence type="ECO:0000256" key="10">
    <source>
        <dbReference type="SAM" id="Phobius"/>
    </source>
</evidence>
<dbReference type="PANTHER" id="PTHR43394">
    <property type="entry name" value="ATP-DEPENDENT PERMEASE MDL1, MITOCHONDRIAL"/>
    <property type="match status" value="1"/>
</dbReference>
<keyword evidence="4 10" id="KW-0812">Transmembrane</keyword>
<keyword evidence="2" id="KW-0813">Transport</keyword>
<keyword evidence="8 10" id="KW-0472">Membrane</keyword>
<dbReference type="GO" id="GO:0005524">
    <property type="term" value="F:ATP binding"/>
    <property type="evidence" value="ECO:0007669"/>
    <property type="project" value="UniProtKB-KW"/>
</dbReference>
<dbReference type="PANTHER" id="PTHR43394:SF1">
    <property type="entry name" value="ATP-BINDING CASSETTE SUB-FAMILY B MEMBER 10, MITOCHONDRIAL"/>
    <property type="match status" value="1"/>
</dbReference>
<dbReference type="InterPro" id="IPR027417">
    <property type="entry name" value="P-loop_NTPase"/>
</dbReference>
<dbReference type="InterPro" id="IPR003593">
    <property type="entry name" value="AAA+_ATPase"/>
</dbReference>
<dbReference type="SUPFAM" id="SSF90123">
    <property type="entry name" value="ABC transporter transmembrane region"/>
    <property type="match status" value="1"/>
</dbReference>
<dbReference type="FunFam" id="3.40.50.300:FF:000854">
    <property type="entry name" value="Multidrug ABC transporter ATP-binding protein"/>
    <property type="match status" value="1"/>
</dbReference>
<keyword evidence="5" id="KW-0547">Nucleotide-binding</keyword>
<evidence type="ECO:0000256" key="2">
    <source>
        <dbReference type="ARBA" id="ARBA00022448"/>
    </source>
</evidence>